<feature type="domain" description="NlpC/P60" evidence="6">
    <location>
        <begin position="614"/>
        <end position="716"/>
    </location>
</feature>
<comment type="caution">
    <text evidence="7">The sequence shown here is derived from an EMBL/GenBank/DDBJ whole genome shotgun (WGS) entry which is preliminary data.</text>
</comment>
<evidence type="ECO:0000259" key="6">
    <source>
        <dbReference type="PROSITE" id="PS51935"/>
    </source>
</evidence>
<keyword evidence="8" id="KW-1185">Reference proteome</keyword>
<evidence type="ECO:0000256" key="3">
    <source>
        <dbReference type="ARBA" id="ARBA00022801"/>
    </source>
</evidence>
<dbReference type="EMBL" id="BAABZQ010000001">
    <property type="protein sequence ID" value="GAA6497354.1"/>
    <property type="molecule type" value="Genomic_DNA"/>
</dbReference>
<dbReference type="Gene3D" id="1.10.8.730">
    <property type="match status" value="1"/>
</dbReference>
<evidence type="ECO:0000256" key="2">
    <source>
        <dbReference type="ARBA" id="ARBA00022670"/>
    </source>
</evidence>
<protein>
    <recommendedName>
        <fullName evidence="6">NlpC/P60 domain-containing protein</fullName>
    </recommendedName>
</protein>
<keyword evidence="5" id="KW-0472">Membrane</keyword>
<keyword evidence="2" id="KW-0645">Protease</keyword>
<evidence type="ECO:0000256" key="4">
    <source>
        <dbReference type="ARBA" id="ARBA00022807"/>
    </source>
</evidence>
<accession>A0ABQ0BLE5</accession>
<organism evidence="7 8">
    <name type="scientific">Blautia parvula</name>
    <dbReference type="NCBI Taxonomy" id="2877527"/>
    <lineage>
        <taxon>Bacteria</taxon>
        <taxon>Bacillati</taxon>
        <taxon>Bacillota</taxon>
        <taxon>Clostridia</taxon>
        <taxon>Lachnospirales</taxon>
        <taxon>Lachnospiraceae</taxon>
        <taxon>Blautia</taxon>
    </lineage>
</organism>
<evidence type="ECO:0000256" key="5">
    <source>
        <dbReference type="SAM" id="Phobius"/>
    </source>
</evidence>
<name>A0ABQ0BLE5_9FIRM</name>
<feature type="transmembrane region" description="Helical" evidence="5">
    <location>
        <begin position="386"/>
        <end position="417"/>
    </location>
</feature>
<keyword evidence="5" id="KW-0812">Transmembrane</keyword>
<dbReference type="SUPFAM" id="SSF54001">
    <property type="entry name" value="Cysteine proteinases"/>
    <property type="match status" value="1"/>
</dbReference>
<dbReference type="InterPro" id="IPR000064">
    <property type="entry name" value="NLP_P60_dom"/>
</dbReference>
<reference evidence="7 8" key="1">
    <citation type="submission" date="2024-04" db="EMBL/GenBank/DDBJ databases">
        <title>Defined microbial consortia suppress multidrug-resistant proinflammatory Enterobacteriaceae via ecological control.</title>
        <authorList>
            <person name="Furuichi M."/>
            <person name="Kawaguchi T."/>
            <person name="Pust M."/>
            <person name="Yasuma K."/>
            <person name="Plichta D."/>
            <person name="Hasegawa N."/>
            <person name="Ohya T."/>
            <person name="Bhattarai S."/>
            <person name="Sasajima S."/>
            <person name="Aoto Y."/>
            <person name="Tuganbaev T."/>
            <person name="Yaginuma M."/>
            <person name="Ueda M."/>
            <person name="Okahashi N."/>
            <person name="Amafuji K."/>
            <person name="Kiridooshi Y."/>
            <person name="Sugita K."/>
            <person name="Strazar M."/>
            <person name="Skelly A."/>
            <person name="Suda W."/>
            <person name="Hattori M."/>
            <person name="Nakamoto N."/>
            <person name="Caballero S."/>
            <person name="Norman J."/>
            <person name="Olle B."/>
            <person name="Tanoue T."/>
            <person name="Arita M."/>
            <person name="Bucci V."/>
            <person name="Atarashi K."/>
            <person name="Xavier R."/>
            <person name="Honda K."/>
        </authorList>
    </citation>
    <scope>NUCLEOTIDE SEQUENCE [LARGE SCALE GENOMIC DNA]</scope>
    <source>
        <strain evidence="8">k34-0107-D12</strain>
    </source>
</reference>
<dbReference type="PROSITE" id="PS51935">
    <property type="entry name" value="NLPC_P60"/>
    <property type="match status" value="1"/>
</dbReference>
<keyword evidence="5" id="KW-1133">Transmembrane helix</keyword>
<keyword evidence="3" id="KW-0378">Hydrolase</keyword>
<keyword evidence="4" id="KW-0788">Thiol protease</keyword>
<evidence type="ECO:0000313" key="7">
    <source>
        <dbReference type="EMBL" id="GAA6497354.1"/>
    </source>
</evidence>
<evidence type="ECO:0000313" key="8">
    <source>
        <dbReference type="Proteomes" id="UP001600941"/>
    </source>
</evidence>
<sequence>MATVQSITARATLWQLLQQEKMERQYFDIADTYGGTVVNMSTYTDNYVNPLEMDVWSLDPNDSKGMVREKGEFMLGLCEQCIGDSLNSRQKSIIDRCVRKLYIDIARSKEKYIPVMSDFYDILMAQPEDEAKDIALSLELFVNGSLNIFNHQTKVSDDNKKCYRKSTIHQSEPKNKGLSRFKRNLKESNTSIKAKNTNLHIAGRTGVLAAGAVTDQVEGGQEVSQAAYLAYESSRPVTGTASKGAALFRKKAAAETRKRIKKVEAGKKLAKRTAKKAAKDTAKTVSKETAKETAKTTVKVATKTATKAAATAAGTAVAPGAGTAIGMAAGYAAGVSIEVKDEKMTNRSRKIKFFLDKMKAQENQTDSVAKLVKDLIVRKAITWVKAAAPIIGLVLLLLVLVVAMIAVPVIAVIAILYNSPFALFLPPLESGDTVQTVTSAYVQEFNRDVNTKVNEHTGYDLGELVYVDYEGMEENPSNYYDIMAVYMVKHGVGDTATVMNDTSKGWLQAVVNDMCSYTTSTGTKDVEETDADGNVTTVTKSVLYVNVTLKSYRDMISVYGFNSDHVEMLEQIMSPEFMGQLGYAGSGSGGGGGSPGVSSMTEDEINAILNEITDSRQKTVCSYALHRVGFPYSQDLRDSGNYYDCSSLAYYSWKDAGVDISYGGATTAAAEAQGLDEAGKTVSFDELQPGDLIFYSFTSNGRYKNIFYTTKSDIHR</sequence>
<proteinExistence type="inferred from homology"/>
<comment type="similarity">
    <text evidence="1">Belongs to the peptidase C40 family.</text>
</comment>
<dbReference type="Proteomes" id="UP001600941">
    <property type="component" value="Unassembled WGS sequence"/>
</dbReference>
<gene>
    <name evidence="7" type="ORF">K340107D12_01700</name>
</gene>
<evidence type="ECO:0000256" key="1">
    <source>
        <dbReference type="ARBA" id="ARBA00007074"/>
    </source>
</evidence>
<dbReference type="InterPro" id="IPR038765">
    <property type="entry name" value="Papain-like_cys_pep_sf"/>
</dbReference>
<dbReference type="Gene3D" id="3.90.1720.10">
    <property type="entry name" value="endopeptidase domain like (from Nostoc punctiforme)"/>
    <property type="match status" value="1"/>
</dbReference>